<evidence type="ECO:0000256" key="1">
    <source>
        <dbReference type="ARBA" id="ARBA00004141"/>
    </source>
</evidence>
<protein>
    <recommendedName>
        <fullName evidence="6">GDT1 family protein</fullName>
    </recommendedName>
</protein>
<dbReference type="RefSeq" id="WP_249299721.1">
    <property type="nucleotide sequence ID" value="NZ_JACRSP010000002.1"/>
</dbReference>
<dbReference type="InterPro" id="IPR001727">
    <property type="entry name" value="GDT1-like"/>
</dbReference>
<feature type="transmembrane region" description="Helical" evidence="6">
    <location>
        <begin position="96"/>
        <end position="113"/>
    </location>
</feature>
<feature type="transmembrane region" description="Helical" evidence="6">
    <location>
        <begin position="189"/>
        <end position="211"/>
    </location>
</feature>
<dbReference type="GO" id="GO:0016020">
    <property type="term" value="C:membrane"/>
    <property type="evidence" value="ECO:0007669"/>
    <property type="project" value="UniProtKB-SubCell"/>
</dbReference>
<feature type="transmembrane region" description="Helical" evidence="6">
    <location>
        <begin position="37"/>
        <end position="56"/>
    </location>
</feature>
<feature type="transmembrane region" description="Helical" evidence="6">
    <location>
        <begin position="62"/>
        <end position="84"/>
    </location>
</feature>
<comment type="similarity">
    <text evidence="2 6">Belongs to the GDT1 family.</text>
</comment>
<feature type="transmembrane region" description="Helical" evidence="6">
    <location>
        <begin position="165"/>
        <end position="183"/>
    </location>
</feature>
<dbReference type="Pfam" id="PF01169">
    <property type="entry name" value="GDT1"/>
    <property type="match status" value="2"/>
</dbReference>
<proteinExistence type="inferred from homology"/>
<evidence type="ECO:0000313" key="7">
    <source>
        <dbReference type="EMBL" id="MBC8535970.1"/>
    </source>
</evidence>
<keyword evidence="3 6" id="KW-0812">Transmembrane</keyword>
<dbReference type="Proteomes" id="UP000620366">
    <property type="component" value="Unassembled WGS sequence"/>
</dbReference>
<dbReference type="AlphaFoldDB" id="A0A926HUI2"/>
<evidence type="ECO:0000256" key="6">
    <source>
        <dbReference type="RuleBase" id="RU365102"/>
    </source>
</evidence>
<name>A0A926HUI2_9FIRM</name>
<comment type="caution">
    <text evidence="7">The sequence shown here is derived from an EMBL/GenBank/DDBJ whole genome shotgun (WGS) entry which is preliminary data.</text>
</comment>
<dbReference type="EMBL" id="JACRSP010000002">
    <property type="protein sequence ID" value="MBC8535970.1"/>
    <property type="molecule type" value="Genomic_DNA"/>
</dbReference>
<dbReference type="PANTHER" id="PTHR12608:SF1">
    <property type="entry name" value="TRANSMEMBRANE PROTEIN 165"/>
    <property type="match status" value="1"/>
</dbReference>
<evidence type="ECO:0000256" key="5">
    <source>
        <dbReference type="ARBA" id="ARBA00023136"/>
    </source>
</evidence>
<keyword evidence="8" id="KW-1185">Reference proteome</keyword>
<comment type="subcellular location">
    <subcellularLocation>
        <location evidence="1 6">Membrane</location>
        <topology evidence="1 6">Multi-pass membrane protein</topology>
    </subcellularLocation>
</comment>
<evidence type="ECO:0000256" key="3">
    <source>
        <dbReference type="ARBA" id="ARBA00022692"/>
    </source>
</evidence>
<gene>
    <name evidence="7" type="ORF">H8695_04610</name>
</gene>
<reference evidence="7" key="1">
    <citation type="submission" date="2020-08" db="EMBL/GenBank/DDBJ databases">
        <title>Genome public.</title>
        <authorList>
            <person name="Liu C."/>
            <person name="Sun Q."/>
        </authorList>
    </citation>
    <scope>NUCLEOTIDE SEQUENCE</scope>
    <source>
        <strain evidence="7">BX7</strain>
    </source>
</reference>
<accession>A0A926HUI2</accession>
<keyword evidence="4 6" id="KW-1133">Transmembrane helix</keyword>
<keyword evidence="5 6" id="KW-0472">Membrane</keyword>
<dbReference type="GO" id="GO:0046873">
    <property type="term" value="F:metal ion transmembrane transporter activity"/>
    <property type="evidence" value="ECO:0007669"/>
    <property type="project" value="InterPro"/>
</dbReference>
<feature type="transmembrane region" description="Helical" evidence="6">
    <location>
        <begin position="133"/>
        <end position="158"/>
    </location>
</feature>
<evidence type="ECO:0000256" key="4">
    <source>
        <dbReference type="ARBA" id="ARBA00022989"/>
    </source>
</evidence>
<evidence type="ECO:0000256" key="2">
    <source>
        <dbReference type="ARBA" id="ARBA00009190"/>
    </source>
</evidence>
<dbReference type="PANTHER" id="PTHR12608">
    <property type="entry name" value="TRANSMEMBRANE PROTEIN HTP-1 RELATED"/>
    <property type="match status" value="1"/>
</dbReference>
<evidence type="ECO:0000313" key="8">
    <source>
        <dbReference type="Proteomes" id="UP000620366"/>
    </source>
</evidence>
<sequence>MLHVVWSSFVLVCLAEMADKTQFLVIGLASKYKLRQLVVGITCSVILLNLFAVVLGRALSTLIPLTFVELLAGLSFLVFAVMTLRECDDEDCQVRQGRFVSIAIAIAFFAAELGDKTQLGAISLAATNPGEELGVFLGATAGLLVADGIGVAIGLCLGRKLPERLMKAISFCVFSVFGIVTLYDPLRELLGPQAAACGAAGLMAALAACYLHMRKRA</sequence>
<organism evidence="7 8">
    <name type="scientific">Feifania hominis</name>
    <dbReference type="NCBI Taxonomy" id="2763660"/>
    <lineage>
        <taxon>Bacteria</taxon>
        <taxon>Bacillati</taxon>
        <taxon>Bacillota</taxon>
        <taxon>Clostridia</taxon>
        <taxon>Eubacteriales</taxon>
        <taxon>Feifaniaceae</taxon>
        <taxon>Feifania</taxon>
    </lineage>
</organism>